<evidence type="ECO:0000313" key="3">
    <source>
        <dbReference type="Proteomes" id="UP000411403"/>
    </source>
</evidence>
<keyword evidence="1" id="KW-1133">Transmembrane helix</keyword>
<gene>
    <name evidence="2" type="ORF">DYU70_09900</name>
</gene>
<sequence>KLKNKTKTINFKTIFKKFTLFLLPVYLLLFLVGGCSYKYMDPQYYEFKKLCKDNSNKMIVFNKDYLDLKKQFIQAMMNNSNIRIKNNGIKYFYNEKLNLEIQPSNWKEIETKSREIKLGIGKVKEKEIEAWYIDDKNNIKYQEFKRYLYYNYNIFLRGDEGAGFHFEYEEILDCEDVR</sequence>
<evidence type="ECO:0000313" key="2">
    <source>
        <dbReference type="EMBL" id="EAL9205444.1"/>
    </source>
</evidence>
<reference evidence="2 3" key="1">
    <citation type="submission" date="2018-08" db="EMBL/GenBank/DDBJ databases">
        <authorList>
            <consortium name="NARMS: The National Antimicrobial Resistance Monitoring System"/>
        </authorList>
    </citation>
    <scope>NUCLEOTIDE SEQUENCE [LARGE SCALE GENOMIC DNA]</scope>
    <source>
        <strain evidence="2 3">CVM N17C171</strain>
    </source>
</reference>
<name>A0A696CE51_CAMCO</name>
<dbReference type="Proteomes" id="UP000411403">
    <property type="component" value="Unassembled WGS sequence"/>
</dbReference>
<dbReference type="EMBL" id="AACSIE010000033">
    <property type="protein sequence ID" value="EAL9205444.1"/>
    <property type="molecule type" value="Genomic_DNA"/>
</dbReference>
<dbReference type="RefSeq" id="WP_283795974.1">
    <property type="nucleotide sequence ID" value="NZ_JAQORK010000043.1"/>
</dbReference>
<organism evidence="2 3">
    <name type="scientific">Campylobacter coli</name>
    <dbReference type="NCBI Taxonomy" id="195"/>
    <lineage>
        <taxon>Bacteria</taxon>
        <taxon>Pseudomonadati</taxon>
        <taxon>Campylobacterota</taxon>
        <taxon>Epsilonproteobacteria</taxon>
        <taxon>Campylobacterales</taxon>
        <taxon>Campylobacteraceae</taxon>
        <taxon>Campylobacter</taxon>
    </lineage>
</organism>
<protein>
    <submittedName>
        <fullName evidence="2">Uncharacterized protein</fullName>
    </submittedName>
</protein>
<comment type="caution">
    <text evidence="2">The sequence shown here is derived from an EMBL/GenBank/DDBJ whole genome shotgun (WGS) entry which is preliminary data.</text>
</comment>
<keyword evidence="1" id="KW-0472">Membrane</keyword>
<dbReference type="AlphaFoldDB" id="A0A696CE51"/>
<proteinExistence type="predicted"/>
<accession>A0A696CE51</accession>
<evidence type="ECO:0000256" key="1">
    <source>
        <dbReference type="SAM" id="Phobius"/>
    </source>
</evidence>
<feature type="non-terminal residue" evidence="2">
    <location>
        <position position="1"/>
    </location>
</feature>
<keyword evidence="1" id="KW-0812">Transmembrane</keyword>
<feature type="transmembrane region" description="Helical" evidence="1">
    <location>
        <begin position="20"/>
        <end position="40"/>
    </location>
</feature>